<gene>
    <name evidence="3" type="ORF">C8A01DRAFT_47264</name>
</gene>
<accession>A0AAN6PFV8</accession>
<dbReference type="InterPro" id="IPR035896">
    <property type="entry name" value="AN1-like_Znf"/>
</dbReference>
<evidence type="ECO:0000313" key="3">
    <source>
        <dbReference type="EMBL" id="KAK4039240.1"/>
    </source>
</evidence>
<dbReference type="Pfam" id="PF01636">
    <property type="entry name" value="APH"/>
    <property type="match status" value="1"/>
</dbReference>
<dbReference type="Gene3D" id="3.90.1200.10">
    <property type="match status" value="1"/>
</dbReference>
<reference evidence="4" key="1">
    <citation type="journal article" date="2023" name="Mol. Phylogenet. Evol.">
        <title>Genome-scale phylogeny and comparative genomics of the fungal order Sordariales.</title>
        <authorList>
            <person name="Hensen N."/>
            <person name="Bonometti L."/>
            <person name="Westerberg I."/>
            <person name="Brannstrom I.O."/>
            <person name="Guillou S."/>
            <person name="Cros-Aarteil S."/>
            <person name="Calhoun S."/>
            <person name="Haridas S."/>
            <person name="Kuo A."/>
            <person name="Mondo S."/>
            <person name="Pangilinan J."/>
            <person name="Riley R."/>
            <person name="LaButti K."/>
            <person name="Andreopoulos B."/>
            <person name="Lipzen A."/>
            <person name="Chen C."/>
            <person name="Yan M."/>
            <person name="Daum C."/>
            <person name="Ng V."/>
            <person name="Clum A."/>
            <person name="Steindorff A."/>
            <person name="Ohm R.A."/>
            <person name="Martin F."/>
            <person name="Silar P."/>
            <person name="Natvig D.O."/>
            <person name="Lalanne C."/>
            <person name="Gautier V."/>
            <person name="Ament-Velasquez S.L."/>
            <person name="Kruys A."/>
            <person name="Hutchinson M.I."/>
            <person name="Powell A.J."/>
            <person name="Barry K."/>
            <person name="Miller A.N."/>
            <person name="Grigoriev I.V."/>
            <person name="Debuchy R."/>
            <person name="Gladieux P."/>
            <person name="Hiltunen Thoren M."/>
            <person name="Johannesson H."/>
        </authorList>
    </citation>
    <scope>NUCLEOTIDE SEQUENCE [LARGE SCALE GENOMIC DNA]</scope>
    <source>
        <strain evidence="4">CBS 284.82</strain>
    </source>
</reference>
<evidence type="ECO:0000313" key="4">
    <source>
        <dbReference type="Proteomes" id="UP001303115"/>
    </source>
</evidence>
<organism evidence="3 4">
    <name type="scientific">Parachaetomium inaequale</name>
    <dbReference type="NCBI Taxonomy" id="2588326"/>
    <lineage>
        <taxon>Eukaryota</taxon>
        <taxon>Fungi</taxon>
        <taxon>Dikarya</taxon>
        <taxon>Ascomycota</taxon>
        <taxon>Pezizomycotina</taxon>
        <taxon>Sordariomycetes</taxon>
        <taxon>Sordariomycetidae</taxon>
        <taxon>Sordariales</taxon>
        <taxon>Chaetomiaceae</taxon>
        <taxon>Parachaetomium</taxon>
    </lineage>
</organism>
<dbReference type="InterPro" id="IPR051678">
    <property type="entry name" value="AGP_Transferase"/>
</dbReference>
<evidence type="ECO:0000256" key="1">
    <source>
        <dbReference type="SAM" id="MobiDB-lite"/>
    </source>
</evidence>
<dbReference type="AlphaFoldDB" id="A0AAN6PFV8"/>
<dbReference type="InterPro" id="IPR002575">
    <property type="entry name" value="Aminoglycoside_PTrfase"/>
</dbReference>
<protein>
    <recommendedName>
        <fullName evidence="2">Aminoglycoside phosphotransferase domain-containing protein</fullName>
    </recommendedName>
</protein>
<evidence type="ECO:0000259" key="2">
    <source>
        <dbReference type="Pfam" id="PF01636"/>
    </source>
</evidence>
<dbReference type="EMBL" id="MU854406">
    <property type="protein sequence ID" value="KAK4039240.1"/>
    <property type="molecule type" value="Genomic_DNA"/>
</dbReference>
<dbReference type="Proteomes" id="UP001303115">
    <property type="component" value="Unassembled WGS sequence"/>
</dbReference>
<comment type="caution">
    <text evidence="3">The sequence shown here is derived from an EMBL/GenBank/DDBJ whole genome shotgun (WGS) entry which is preliminary data.</text>
</comment>
<keyword evidence="4" id="KW-1185">Reference proteome</keyword>
<dbReference type="SUPFAM" id="SSF118310">
    <property type="entry name" value="AN1-like Zinc finger"/>
    <property type="match status" value="1"/>
</dbReference>
<dbReference type="PANTHER" id="PTHR21310:SF15">
    <property type="entry name" value="AMINOGLYCOSIDE PHOSPHOTRANSFERASE DOMAIN-CONTAINING PROTEIN"/>
    <property type="match status" value="1"/>
</dbReference>
<feature type="domain" description="Aminoglycoside phosphotransferase" evidence="2">
    <location>
        <begin position="114"/>
        <end position="356"/>
    </location>
</feature>
<proteinExistence type="predicted"/>
<dbReference type="SUPFAM" id="SSF56112">
    <property type="entry name" value="Protein kinase-like (PK-like)"/>
    <property type="match status" value="1"/>
</dbReference>
<name>A0AAN6PFV8_9PEZI</name>
<dbReference type="PANTHER" id="PTHR21310">
    <property type="entry name" value="AMINOGLYCOSIDE PHOSPHOTRANSFERASE-RELATED-RELATED"/>
    <property type="match status" value="1"/>
</dbReference>
<sequence>MENVPRFHTCSVPRCGRPSERNCGGCDICNRYMCFSHSSPWFHQCRHEAIWHSRRQAEFDRLRSLMDDTAVCRYASSLNGGRKCRVEHPATARDAMVGTANYHARVRFSDGSPSWLIRVPRVARMAAYPDALIDYLIVSEYATLKFLEPTAVPAPKAFGYGIRGAETDHGVGVSFILMEELPGKPWDYGGIPEDDATKHERAKLWKGLANVLAELAKHPLPKAGSLRLSPEGGGLEVGPVASDRFMVLDPFGPFERAIDYYTAWAEQYLALIADGQLYAEHPVDAYLVYRFLKENAWQLVQDDDDHATETTPASKQQQQQFFMKHVDDVGHHLLVDDDLNITGIIDWQMARAVPPREAFGPSLVTVDCSTMIRGPVGLTVRDVAVADALRERGSPELARWSCDEKARRFFWGLGLEDEWSYSLAEAQAILEAFGVHQDWAAWRTMALKRYSKTDKRLRRLRVLERASSTRSSPYNLRERPGKVGSGLGAK</sequence>
<dbReference type="InterPro" id="IPR011009">
    <property type="entry name" value="Kinase-like_dom_sf"/>
</dbReference>
<feature type="region of interest" description="Disordered" evidence="1">
    <location>
        <begin position="471"/>
        <end position="490"/>
    </location>
</feature>